<name>A0A8X8ZX38_SALSN</name>
<comment type="caution">
    <text evidence="2">The sequence shown here is derived from an EMBL/GenBank/DDBJ whole genome shotgun (WGS) entry which is preliminary data.</text>
</comment>
<sequence length="254" mass="28920">MAANQIRGSTRRHLYGPWLWQWHQLDLSGHPNLPRPERIRPLDLHGHGRSQGLKAYVPNVDVVVDDALSFFDFAIAQDPIFEKPPLKLKRSEFFKDAILMAPMCKISEKVKPRWPIPQILTAVARFAPTLAVVPTADLVEKSVKVGEKKIIAAMNPMMYKGKPRLGTVVELIRVTECVSERLRDVEIPFVVMHGDADVVTDPDVSRELYELARSEDKSIEIYEGMMHSLVFGETDENVAIVRADIIRWLEERCD</sequence>
<dbReference type="AlphaFoldDB" id="A0A8X8ZX38"/>
<keyword evidence="3" id="KW-1185">Reference proteome</keyword>
<reference evidence="2" key="2">
    <citation type="submission" date="2020-08" db="EMBL/GenBank/DDBJ databases">
        <title>Plant Genome Project.</title>
        <authorList>
            <person name="Zhang R.-G."/>
        </authorList>
    </citation>
    <scope>NUCLEOTIDE SEQUENCE</scope>
    <source>
        <strain evidence="2">Huo1</strain>
        <tissue evidence="2">Leaf</tissue>
    </source>
</reference>
<dbReference type="EMBL" id="PNBA02000007">
    <property type="protein sequence ID" value="KAG6419084.1"/>
    <property type="molecule type" value="Genomic_DNA"/>
</dbReference>
<accession>A0A8X8ZX38</accession>
<dbReference type="InterPro" id="IPR029058">
    <property type="entry name" value="AB_hydrolase_fold"/>
</dbReference>
<protein>
    <recommendedName>
        <fullName evidence="1">Serine aminopeptidase S33 domain-containing protein</fullName>
    </recommendedName>
</protein>
<gene>
    <name evidence="2" type="ORF">SASPL_121293</name>
</gene>
<evidence type="ECO:0000313" key="2">
    <source>
        <dbReference type="EMBL" id="KAG6419084.1"/>
    </source>
</evidence>
<organism evidence="2">
    <name type="scientific">Salvia splendens</name>
    <name type="common">Scarlet sage</name>
    <dbReference type="NCBI Taxonomy" id="180675"/>
    <lineage>
        <taxon>Eukaryota</taxon>
        <taxon>Viridiplantae</taxon>
        <taxon>Streptophyta</taxon>
        <taxon>Embryophyta</taxon>
        <taxon>Tracheophyta</taxon>
        <taxon>Spermatophyta</taxon>
        <taxon>Magnoliopsida</taxon>
        <taxon>eudicotyledons</taxon>
        <taxon>Gunneridae</taxon>
        <taxon>Pentapetalae</taxon>
        <taxon>asterids</taxon>
        <taxon>lamiids</taxon>
        <taxon>Lamiales</taxon>
        <taxon>Lamiaceae</taxon>
        <taxon>Nepetoideae</taxon>
        <taxon>Mentheae</taxon>
        <taxon>Salviinae</taxon>
        <taxon>Salvia</taxon>
        <taxon>Salvia subgen. Calosphace</taxon>
        <taxon>core Calosphace</taxon>
    </lineage>
</organism>
<dbReference type="Gene3D" id="3.40.50.1820">
    <property type="entry name" value="alpha/beta hydrolase"/>
    <property type="match status" value="1"/>
</dbReference>
<evidence type="ECO:0000313" key="3">
    <source>
        <dbReference type="Proteomes" id="UP000298416"/>
    </source>
</evidence>
<dbReference type="InterPro" id="IPR051044">
    <property type="entry name" value="MAG_DAG_Lipase"/>
</dbReference>
<evidence type="ECO:0000259" key="1">
    <source>
        <dbReference type="Pfam" id="PF12146"/>
    </source>
</evidence>
<dbReference type="SUPFAM" id="SSF53474">
    <property type="entry name" value="alpha/beta-Hydrolases"/>
    <property type="match status" value="1"/>
</dbReference>
<proteinExistence type="predicted"/>
<dbReference type="InterPro" id="IPR022742">
    <property type="entry name" value="Hydrolase_4"/>
</dbReference>
<dbReference type="PANTHER" id="PTHR11614">
    <property type="entry name" value="PHOSPHOLIPASE-RELATED"/>
    <property type="match status" value="1"/>
</dbReference>
<dbReference type="Pfam" id="PF12146">
    <property type="entry name" value="Hydrolase_4"/>
    <property type="match status" value="1"/>
</dbReference>
<dbReference type="Proteomes" id="UP000298416">
    <property type="component" value="Unassembled WGS sequence"/>
</dbReference>
<feature type="domain" description="Serine aminopeptidase S33" evidence="1">
    <location>
        <begin position="89"/>
        <end position="231"/>
    </location>
</feature>
<reference evidence="2" key="1">
    <citation type="submission" date="2018-01" db="EMBL/GenBank/DDBJ databases">
        <authorList>
            <person name="Mao J.F."/>
        </authorList>
    </citation>
    <scope>NUCLEOTIDE SEQUENCE</scope>
    <source>
        <strain evidence="2">Huo1</strain>
        <tissue evidence="2">Leaf</tissue>
    </source>
</reference>